<organism evidence="1 2">
    <name type="scientific">Paraburkholderia sacchari</name>
    <dbReference type="NCBI Taxonomy" id="159450"/>
    <lineage>
        <taxon>Bacteria</taxon>
        <taxon>Pseudomonadati</taxon>
        <taxon>Pseudomonadota</taxon>
        <taxon>Betaproteobacteria</taxon>
        <taxon>Burkholderiales</taxon>
        <taxon>Burkholderiaceae</taxon>
        <taxon>Paraburkholderia</taxon>
    </lineage>
</organism>
<reference evidence="1" key="2">
    <citation type="submission" date="2020-04" db="EMBL/GenBank/DDBJ databases">
        <authorList>
            <person name="Alexandrino P."/>
            <person name="Mendonca T."/>
            <person name="Guaman L."/>
            <person name="Cherix J."/>
            <person name="Lozano-Sakalauskas G."/>
            <person name="Fujita A."/>
            <person name="Filho E.R."/>
            <person name="Long P."/>
            <person name="Padilla G."/>
            <person name="Taciro M.K."/>
            <person name="Gomez J.G."/>
            <person name="Silva L.F."/>
            <person name="Torres M."/>
        </authorList>
    </citation>
    <scope>NUCLEOTIDE SEQUENCE</scope>
    <source>
        <strain evidence="1">LMG 19450</strain>
    </source>
</reference>
<dbReference type="EMBL" id="JTDB02000002">
    <property type="protein sequence ID" value="NLP61669.1"/>
    <property type="molecule type" value="Genomic_DNA"/>
</dbReference>
<protein>
    <submittedName>
        <fullName evidence="1">Uncharacterized protein</fullName>
    </submittedName>
</protein>
<dbReference type="Proteomes" id="UP000030460">
    <property type="component" value="Unassembled WGS sequence"/>
</dbReference>
<sequence>MKEIFQKAFSKFASSIHHKTTLRELHRENTEFCERIRDLEARSAEVTPSQVELDESLARHAYSQGGQSDGAPNFYDLNVKDRERIVSTAIDSRQTLISRWEALASERTEGWETRAQQAASMLGAVSSVADVGCGMMTLEKYLSRNILYIPLDVVRRDVRTVVIDLNKDELPDLGAECVVGLGLLEYLFDVPSVLRRIACVYRVAVLSYNPLDRLSNMSERTGHAWVNHYAEAELESLFHSCGLQIEERVRHETTQTIWRLSSNKFSG</sequence>
<dbReference type="SUPFAM" id="SSF53335">
    <property type="entry name" value="S-adenosyl-L-methionine-dependent methyltransferases"/>
    <property type="match status" value="1"/>
</dbReference>
<reference evidence="1" key="1">
    <citation type="journal article" date="2015" name="Genome Announc.">
        <title>Draft Genome Sequence of the Polyhydroxyalkanoate-Producing Bacterium Burkholderia sacchari LMG 19450 Isolated from Brazilian Sugarcane Plantation Soil.</title>
        <authorList>
            <person name="Alexandrino P.M."/>
            <person name="Mendonca T.T."/>
            <person name="Guaman Bautista L.P."/>
            <person name="Cherix J."/>
            <person name="Lozano-Sakalauskas G.C."/>
            <person name="Fujita A."/>
            <person name="Ramos Filho E."/>
            <person name="Long P."/>
            <person name="Padilla G."/>
            <person name="Taciro M.K."/>
            <person name="Gomez J.G."/>
            <person name="Silva L.F."/>
        </authorList>
    </citation>
    <scope>NUCLEOTIDE SEQUENCE</scope>
    <source>
        <strain evidence="1">LMG 19450</strain>
    </source>
</reference>
<name>A0A8T6ZDJ7_9BURK</name>
<gene>
    <name evidence="1" type="ORF">NH14_010925</name>
</gene>
<dbReference type="AlphaFoldDB" id="A0A8T6ZDJ7"/>
<proteinExistence type="predicted"/>
<dbReference type="Gene3D" id="3.40.50.150">
    <property type="entry name" value="Vaccinia Virus protein VP39"/>
    <property type="match status" value="1"/>
</dbReference>
<keyword evidence="2" id="KW-1185">Reference proteome</keyword>
<dbReference type="InterPro" id="IPR029063">
    <property type="entry name" value="SAM-dependent_MTases_sf"/>
</dbReference>
<evidence type="ECO:0000313" key="1">
    <source>
        <dbReference type="EMBL" id="NLP61669.1"/>
    </source>
</evidence>
<dbReference type="RefSeq" id="WP_152617142.1">
    <property type="nucleotide sequence ID" value="NZ_CADFGF010000001.1"/>
</dbReference>
<dbReference type="OrthoDB" id="9801609at2"/>
<accession>A0A8T6ZDJ7</accession>
<evidence type="ECO:0000313" key="2">
    <source>
        <dbReference type="Proteomes" id="UP000030460"/>
    </source>
</evidence>
<comment type="caution">
    <text evidence="1">The sequence shown here is derived from an EMBL/GenBank/DDBJ whole genome shotgun (WGS) entry which is preliminary data.</text>
</comment>